<organism evidence="3 4">
    <name type="scientific">Mycoplasma parvum str. Indiana</name>
    <dbReference type="NCBI Taxonomy" id="1403316"/>
    <lineage>
        <taxon>Bacteria</taxon>
        <taxon>Bacillati</taxon>
        <taxon>Mycoplasmatota</taxon>
        <taxon>Mollicutes</taxon>
        <taxon>Mycoplasmataceae</taxon>
        <taxon>Mycoplasma</taxon>
    </lineage>
</organism>
<evidence type="ECO:0000313" key="4">
    <source>
        <dbReference type="Proteomes" id="UP000017119"/>
    </source>
</evidence>
<dbReference type="STRING" id="1403316.PRV_00170"/>
<keyword evidence="2" id="KW-1133">Transmembrane helix</keyword>
<dbReference type="PATRIC" id="fig|1403316.3.peg.26"/>
<name>U5NF75_9MOLU</name>
<evidence type="ECO:0000256" key="1">
    <source>
        <dbReference type="SAM" id="MobiDB-lite"/>
    </source>
</evidence>
<dbReference type="Proteomes" id="UP000017119">
    <property type="component" value="Chromosome"/>
</dbReference>
<proteinExistence type="predicted"/>
<keyword evidence="4" id="KW-1185">Reference proteome</keyword>
<reference evidence="3 4" key="1">
    <citation type="journal article" date="2013" name="Genome Announc.">
        <title>Genome Sequence of Mycoplasma parvum (Formerly Eperythrozoon parvum), a Diminutive Hemoplasma of the Pig.</title>
        <authorList>
            <person name="do Nascimento N.C."/>
            <person name="Dos Santos A.P."/>
            <person name="Chu Y."/>
            <person name="Guimaraes A.M."/>
            <person name="Pagliaro A."/>
            <person name="Messick J.B."/>
        </authorList>
    </citation>
    <scope>NUCLEOTIDE SEQUENCE [LARGE SCALE GENOMIC DNA]</scope>
    <source>
        <strain evidence="3 4">Indiana</strain>
    </source>
</reference>
<sequence length="131" mass="16063">MIFFQTDSFSKFLVFISLLFIFSFSLNYWKDSKGMTWEEFFRWLFDTLKNKWILAVRNLMSISFWKNLCFRVKRYFRRKRFGFGRRGFSTEGEFCLPPWVEDDLDCEDDEKDNEGEEKSEKNEEQELSTEE</sequence>
<feature type="transmembrane region" description="Helical" evidence="2">
    <location>
        <begin position="52"/>
        <end position="70"/>
    </location>
</feature>
<evidence type="ECO:0000256" key="2">
    <source>
        <dbReference type="SAM" id="Phobius"/>
    </source>
</evidence>
<dbReference type="HOGENOM" id="CLU_1925274_0_0_14"/>
<feature type="region of interest" description="Disordered" evidence="1">
    <location>
        <begin position="99"/>
        <end position="131"/>
    </location>
</feature>
<evidence type="ECO:0000313" key="3">
    <source>
        <dbReference type="EMBL" id="AGX88819.1"/>
    </source>
</evidence>
<keyword evidence="2" id="KW-0472">Membrane</keyword>
<dbReference type="RefSeq" id="WP_022768746.1">
    <property type="nucleotide sequence ID" value="NC_022575.1"/>
</dbReference>
<feature type="compositionally biased region" description="Acidic residues" evidence="1">
    <location>
        <begin position="100"/>
        <end position="115"/>
    </location>
</feature>
<dbReference type="KEGG" id="mpv:PRV_00170"/>
<accession>U5NF75</accession>
<dbReference type="AlphaFoldDB" id="U5NF75"/>
<keyword evidence="2" id="KW-0812">Transmembrane</keyword>
<feature type="transmembrane region" description="Helical" evidence="2">
    <location>
        <begin position="12"/>
        <end position="29"/>
    </location>
</feature>
<protein>
    <submittedName>
        <fullName evidence="3">Uncharacterized protein</fullName>
    </submittedName>
</protein>
<gene>
    <name evidence="3" type="ORF">PRV_00170</name>
</gene>
<dbReference type="EMBL" id="CP006771">
    <property type="protein sequence ID" value="AGX88819.1"/>
    <property type="molecule type" value="Genomic_DNA"/>
</dbReference>